<dbReference type="EMBL" id="SMAD01000006">
    <property type="protein sequence ID" value="TCS86816.1"/>
    <property type="molecule type" value="Genomic_DNA"/>
</dbReference>
<sequence length="275" mass="29255">MKKLTIYGLGAAASLLAITGCEEDNGAGNGDVVKEWTIALSGELEVPSTNRTETGTAHLVLYTNNELEYEIRVDELASGDELTMAHVHTGDPVTSGPVAITIVDGDTRSFSGTTAVGSVALTQENVDLMMGDSIYFNVHSAQAPAGLIRGQIDQEIVFADDIRLESDNEVPPVAVNEASASAHIRLTADNILFYKVKDVEVAVPDPITAGHIHKGAAGTNGEVEIDLAFEQDDVNTTKKLTLNAGQVDLLNNEDTYLNLHSTLAPDGLMRGQIDR</sequence>
<dbReference type="InterPro" id="IPR010895">
    <property type="entry name" value="CHRD"/>
</dbReference>
<evidence type="ECO:0000313" key="2">
    <source>
        <dbReference type="EMBL" id="TCS86816.1"/>
    </source>
</evidence>
<protein>
    <submittedName>
        <fullName evidence="2">CHRD domain-containing protein</fullName>
    </submittedName>
</protein>
<dbReference type="Pfam" id="PF07452">
    <property type="entry name" value="CHRD"/>
    <property type="match status" value="2"/>
</dbReference>
<dbReference type="PROSITE" id="PS50933">
    <property type="entry name" value="CHRD"/>
    <property type="match status" value="1"/>
</dbReference>
<organism evidence="2 3">
    <name type="scientific">Anseongella ginsenosidimutans</name>
    <dbReference type="NCBI Taxonomy" id="496056"/>
    <lineage>
        <taxon>Bacteria</taxon>
        <taxon>Pseudomonadati</taxon>
        <taxon>Bacteroidota</taxon>
        <taxon>Sphingobacteriia</taxon>
        <taxon>Sphingobacteriales</taxon>
        <taxon>Sphingobacteriaceae</taxon>
        <taxon>Anseongella</taxon>
    </lineage>
</organism>
<evidence type="ECO:0000313" key="3">
    <source>
        <dbReference type="Proteomes" id="UP000295807"/>
    </source>
</evidence>
<evidence type="ECO:0000259" key="1">
    <source>
        <dbReference type="PROSITE" id="PS50933"/>
    </source>
</evidence>
<dbReference type="Proteomes" id="UP000295807">
    <property type="component" value="Unassembled WGS sequence"/>
</dbReference>
<accession>A0A4R3KPZ9</accession>
<gene>
    <name evidence="2" type="ORF">EDD80_106127</name>
</gene>
<name>A0A4R3KPZ9_9SPHI</name>
<dbReference type="SMART" id="SM00754">
    <property type="entry name" value="CHRD"/>
    <property type="match status" value="2"/>
</dbReference>
<dbReference type="PROSITE" id="PS51257">
    <property type="entry name" value="PROKAR_LIPOPROTEIN"/>
    <property type="match status" value="1"/>
</dbReference>
<dbReference type="AlphaFoldDB" id="A0A4R3KPZ9"/>
<dbReference type="RefSeq" id="WP_158640565.1">
    <property type="nucleotide sequence ID" value="NZ_CP042432.1"/>
</dbReference>
<reference evidence="2 3" key="1">
    <citation type="submission" date="2019-03" db="EMBL/GenBank/DDBJ databases">
        <title>Genomic Encyclopedia of Type Strains, Phase IV (KMG-IV): sequencing the most valuable type-strain genomes for metagenomic binning, comparative biology and taxonomic classification.</title>
        <authorList>
            <person name="Goeker M."/>
        </authorList>
    </citation>
    <scope>NUCLEOTIDE SEQUENCE [LARGE SCALE GENOMIC DNA]</scope>
    <source>
        <strain evidence="2 3">DSM 21100</strain>
    </source>
</reference>
<proteinExistence type="predicted"/>
<keyword evidence="3" id="KW-1185">Reference proteome</keyword>
<feature type="domain" description="CHRD" evidence="1">
    <location>
        <begin position="32"/>
        <end position="157"/>
    </location>
</feature>
<comment type="caution">
    <text evidence="2">The sequence shown here is derived from an EMBL/GenBank/DDBJ whole genome shotgun (WGS) entry which is preliminary data.</text>
</comment>